<name>A0ABT0K318_9ACTN</name>
<sequence length="273" mass="30199">MRPVFRNAAPSILSLYGRASRSASTVVYDYHAYGGALLERLGEYCSYCEVALCGNAAIEHLAGKGFEPQFENAWNNLLLACTNCNSRKAVKGTSINLGDFLWPCDMRIDTSTAFRYRRVNGLVLVEPVAGTLATRAAATIALFGLNNVPAENDRRSSDRRVRNRTNTWDTAVTLADRYIQAGAATGGFDRRFPQLLAEQIKAIATTLGFWSVWMTVFEDRLYAADLPDPIVQGQLDRLFCDTFTGTLRGRLRVTQQLPYSGYTGLPVMTKAKS</sequence>
<gene>
    <name evidence="1" type="ORF">MXD59_20600</name>
</gene>
<dbReference type="Gene3D" id="1.10.30.50">
    <property type="match status" value="1"/>
</dbReference>
<comment type="caution">
    <text evidence="1">The sequence shown here is derived from an EMBL/GenBank/DDBJ whole genome shotgun (WGS) entry which is preliminary data.</text>
</comment>
<dbReference type="CDD" id="cd00085">
    <property type="entry name" value="HNHc"/>
    <property type="match status" value="1"/>
</dbReference>
<evidence type="ECO:0000313" key="1">
    <source>
        <dbReference type="EMBL" id="MCK9878137.1"/>
    </source>
</evidence>
<protein>
    <recommendedName>
        <fullName evidence="3">HNH domain-containing protein</fullName>
    </recommendedName>
</protein>
<dbReference type="InterPro" id="IPR003615">
    <property type="entry name" value="HNH_nuc"/>
</dbReference>
<keyword evidence="2" id="KW-1185">Reference proteome</keyword>
<reference evidence="1 2" key="1">
    <citation type="submission" date="2022-04" db="EMBL/GenBank/DDBJ databases">
        <title>Genome diversity in the genus Frankia.</title>
        <authorList>
            <person name="Carlos-Shanley C."/>
            <person name="Hahn D."/>
        </authorList>
    </citation>
    <scope>NUCLEOTIDE SEQUENCE [LARGE SCALE GENOMIC DNA]</scope>
    <source>
        <strain evidence="1 2">Ag45/Mut15</strain>
    </source>
</reference>
<accession>A0ABT0K318</accession>
<organism evidence="1 2">
    <name type="scientific">Frankia umida</name>
    <dbReference type="NCBI Taxonomy" id="573489"/>
    <lineage>
        <taxon>Bacteria</taxon>
        <taxon>Bacillati</taxon>
        <taxon>Actinomycetota</taxon>
        <taxon>Actinomycetes</taxon>
        <taxon>Frankiales</taxon>
        <taxon>Frankiaceae</taxon>
        <taxon>Frankia</taxon>
    </lineage>
</organism>
<dbReference type="EMBL" id="JALKFT010000027">
    <property type="protein sequence ID" value="MCK9878137.1"/>
    <property type="molecule type" value="Genomic_DNA"/>
</dbReference>
<evidence type="ECO:0000313" key="2">
    <source>
        <dbReference type="Proteomes" id="UP001201873"/>
    </source>
</evidence>
<dbReference type="RefSeq" id="WP_248826273.1">
    <property type="nucleotide sequence ID" value="NZ_JALKFT010000027.1"/>
</dbReference>
<dbReference type="Proteomes" id="UP001201873">
    <property type="component" value="Unassembled WGS sequence"/>
</dbReference>
<evidence type="ECO:0008006" key="3">
    <source>
        <dbReference type="Google" id="ProtNLM"/>
    </source>
</evidence>
<proteinExistence type="predicted"/>